<dbReference type="PANTHER" id="PTHR30576">
    <property type="entry name" value="COLANIC BIOSYNTHESIS UDP-GLUCOSE LIPID CARRIER TRANSFERASE"/>
    <property type="match status" value="1"/>
</dbReference>
<dbReference type="GO" id="GO:0016780">
    <property type="term" value="F:phosphotransferase activity, for other substituted phosphate groups"/>
    <property type="evidence" value="ECO:0007669"/>
    <property type="project" value="TreeGrafter"/>
</dbReference>
<dbReference type="InterPro" id="IPR003362">
    <property type="entry name" value="Bact_transf"/>
</dbReference>
<dbReference type="EMBL" id="BART01018312">
    <property type="protein sequence ID" value="GAG74695.1"/>
    <property type="molecule type" value="Genomic_DNA"/>
</dbReference>
<reference evidence="2" key="1">
    <citation type="journal article" date="2014" name="Front. Microbiol.">
        <title>High frequency of phylogenetically diverse reductive dehalogenase-homologous genes in deep subseafloor sedimentary metagenomes.</title>
        <authorList>
            <person name="Kawai M."/>
            <person name="Futagami T."/>
            <person name="Toyoda A."/>
            <person name="Takaki Y."/>
            <person name="Nishi S."/>
            <person name="Hori S."/>
            <person name="Arai W."/>
            <person name="Tsubouchi T."/>
            <person name="Morono Y."/>
            <person name="Uchiyama I."/>
            <person name="Ito T."/>
            <person name="Fujiyama A."/>
            <person name="Inagaki F."/>
            <person name="Takami H."/>
        </authorList>
    </citation>
    <scope>NUCLEOTIDE SEQUENCE</scope>
    <source>
        <strain evidence="2">Expedition CK06-06</strain>
    </source>
</reference>
<proteinExistence type="predicted"/>
<dbReference type="Pfam" id="PF02397">
    <property type="entry name" value="Bac_transf"/>
    <property type="match status" value="1"/>
</dbReference>
<protein>
    <recommendedName>
        <fullName evidence="1">Bacterial sugar transferase domain-containing protein</fullName>
    </recommendedName>
</protein>
<dbReference type="PANTHER" id="PTHR30576:SF10">
    <property type="entry name" value="SLL5057 PROTEIN"/>
    <property type="match status" value="1"/>
</dbReference>
<evidence type="ECO:0000259" key="1">
    <source>
        <dbReference type="Pfam" id="PF02397"/>
    </source>
</evidence>
<sequence>MRKTSLDEIPQLINVLKGEMSLVGPRPEMPFIASGYTEIHRERLNMLPGITGLWQLSGDRKKAIHDPADPLG</sequence>
<comment type="caution">
    <text evidence="2">The sequence shown here is derived from an EMBL/GenBank/DDBJ whole genome shotgun (WGS) entry which is preliminary data.</text>
</comment>
<gene>
    <name evidence="2" type="ORF">S01H4_34586</name>
</gene>
<feature type="domain" description="Bacterial sugar transferase" evidence="1">
    <location>
        <begin position="1"/>
        <end position="62"/>
    </location>
</feature>
<dbReference type="AlphaFoldDB" id="X0ZXX4"/>
<organism evidence="2">
    <name type="scientific">marine sediment metagenome</name>
    <dbReference type="NCBI Taxonomy" id="412755"/>
    <lineage>
        <taxon>unclassified sequences</taxon>
        <taxon>metagenomes</taxon>
        <taxon>ecological metagenomes</taxon>
    </lineage>
</organism>
<accession>X0ZXX4</accession>
<evidence type="ECO:0000313" key="2">
    <source>
        <dbReference type="EMBL" id="GAG74695.1"/>
    </source>
</evidence>
<name>X0ZXX4_9ZZZZ</name>